<evidence type="ECO:0000256" key="4">
    <source>
        <dbReference type="ARBA" id="ARBA00023288"/>
    </source>
</evidence>
<dbReference type="GO" id="GO:0045335">
    <property type="term" value="C:phagocytic vesicle"/>
    <property type="evidence" value="ECO:0007669"/>
    <property type="project" value="TreeGrafter"/>
</dbReference>
<dbReference type="GO" id="GO:0003924">
    <property type="term" value="F:GTPase activity"/>
    <property type="evidence" value="ECO:0007669"/>
    <property type="project" value="InterPro"/>
</dbReference>
<evidence type="ECO:0000256" key="2">
    <source>
        <dbReference type="ARBA" id="ARBA00022741"/>
    </source>
</evidence>
<reference evidence="7" key="1">
    <citation type="submission" date="2020-11" db="EMBL/GenBank/DDBJ databases">
        <authorList>
            <person name="Whitehead M."/>
        </authorList>
    </citation>
    <scope>NUCLEOTIDE SEQUENCE</scope>
    <source>
        <strain evidence="7">EGII</strain>
    </source>
</reference>
<dbReference type="SMART" id="SM00176">
    <property type="entry name" value="RAN"/>
    <property type="match status" value="1"/>
</dbReference>
<dbReference type="GO" id="GO:0005525">
    <property type="term" value="F:GTP binding"/>
    <property type="evidence" value="ECO:0007669"/>
    <property type="project" value="UniProtKB-KW"/>
</dbReference>
<dbReference type="SMART" id="SM00174">
    <property type="entry name" value="RHO"/>
    <property type="match status" value="1"/>
</dbReference>
<evidence type="ECO:0000256" key="5">
    <source>
        <dbReference type="ARBA" id="ARBA00023289"/>
    </source>
</evidence>
<gene>
    <name evidence="7" type="ORF">CCAP1982_LOCUS22755</name>
</gene>
<name>A0A811VIF8_CERCA</name>
<feature type="region of interest" description="Disordered" evidence="6">
    <location>
        <begin position="148"/>
        <end position="189"/>
    </location>
</feature>
<comment type="similarity">
    <text evidence="1">Belongs to the small GTPase superfamily. Rab family.</text>
</comment>
<accession>A0A811VIF8</accession>
<dbReference type="SMART" id="SM00173">
    <property type="entry name" value="RAS"/>
    <property type="match status" value="1"/>
</dbReference>
<feature type="compositionally biased region" description="Low complexity" evidence="6">
    <location>
        <begin position="753"/>
        <end position="764"/>
    </location>
</feature>
<feature type="region of interest" description="Disordered" evidence="6">
    <location>
        <begin position="227"/>
        <end position="259"/>
    </location>
</feature>
<feature type="compositionally biased region" description="Basic and acidic residues" evidence="6">
    <location>
        <begin position="712"/>
        <end position="723"/>
    </location>
</feature>
<feature type="region of interest" description="Disordered" evidence="6">
    <location>
        <begin position="679"/>
        <end position="729"/>
    </location>
</feature>
<evidence type="ECO:0000313" key="7">
    <source>
        <dbReference type="EMBL" id="CAD7014784.1"/>
    </source>
</evidence>
<dbReference type="PRINTS" id="PR00449">
    <property type="entry name" value="RASTRNSFRMNG"/>
</dbReference>
<dbReference type="NCBIfam" id="TIGR00231">
    <property type="entry name" value="small_GTP"/>
    <property type="match status" value="1"/>
</dbReference>
<protein>
    <submittedName>
        <fullName evidence="7">(Mediterranean fruit fly) hypothetical protein</fullName>
    </submittedName>
</protein>
<feature type="compositionally biased region" description="Basic and acidic residues" evidence="6">
    <location>
        <begin position="41"/>
        <end position="51"/>
    </location>
</feature>
<evidence type="ECO:0000256" key="3">
    <source>
        <dbReference type="ARBA" id="ARBA00023134"/>
    </source>
</evidence>
<feature type="compositionally biased region" description="Polar residues" evidence="6">
    <location>
        <begin position="688"/>
        <end position="707"/>
    </location>
</feature>
<dbReference type="OrthoDB" id="245989at2759"/>
<dbReference type="PANTHER" id="PTHR47981:SF39">
    <property type="entry name" value="RAS-RELATED PROTEIN RAB"/>
    <property type="match status" value="1"/>
</dbReference>
<dbReference type="PROSITE" id="PS51421">
    <property type="entry name" value="RAS"/>
    <property type="match status" value="1"/>
</dbReference>
<feature type="region of interest" description="Disordered" evidence="6">
    <location>
        <begin position="559"/>
        <end position="581"/>
    </location>
</feature>
<keyword evidence="4" id="KW-0449">Lipoprotein</keyword>
<evidence type="ECO:0000256" key="6">
    <source>
        <dbReference type="SAM" id="MobiDB-lite"/>
    </source>
</evidence>
<dbReference type="Gene3D" id="3.40.50.300">
    <property type="entry name" value="P-loop containing nucleotide triphosphate hydrolases"/>
    <property type="match status" value="1"/>
</dbReference>
<feature type="region of interest" description="Disordered" evidence="6">
    <location>
        <begin position="408"/>
        <end position="446"/>
    </location>
</feature>
<dbReference type="AlphaFoldDB" id="A0A811VIF8"/>
<evidence type="ECO:0000256" key="1">
    <source>
        <dbReference type="ARBA" id="ARBA00006270"/>
    </source>
</evidence>
<feature type="compositionally biased region" description="Low complexity" evidence="6">
    <location>
        <begin position="609"/>
        <end position="637"/>
    </location>
</feature>
<keyword evidence="2" id="KW-0547">Nucleotide-binding</keyword>
<dbReference type="InterPro" id="IPR030697">
    <property type="entry name" value="Rab29/Rab38/Rab32"/>
</dbReference>
<dbReference type="EMBL" id="CAJHJT010000056">
    <property type="protein sequence ID" value="CAD7014784.1"/>
    <property type="molecule type" value="Genomic_DNA"/>
</dbReference>
<keyword evidence="5" id="KW-0636">Prenylation</keyword>
<dbReference type="GO" id="GO:0005802">
    <property type="term" value="C:trans-Golgi network"/>
    <property type="evidence" value="ECO:0007669"/>
    <property type="project" value="InterPro"/>
</dbReference>
<dbReference type="PANTHER" id="PTHR47981">
    <property type="entry name" value="RAB FAMILY"/>
    <property type="match status" value="1"/>
</dbReference>
<dbReference type="GO" id="GO:0005764">
    <property type="term" value="C:lysosome"/>
    <property type="evidence" value="ECO:0007669"/>
    <property type="project" value="TreeGrafter"/>
</dbReference>
<keyword evidence="3" id="KW-0342">GTP-binding</keyword>
<dbReference type="SMART" id="SM00175">
    <property type="entry name" value="RAB"/>
    <property type="match status" value="1"/>
</dbReference>
<feature type="region of interest" description="Disordered" evidence="6">
    <location>
        <begin position="594"/>
        <end position="644"/>
    </location>
</feature>
<dbReference type="GO" id="GO:0090385">
    <property type="term" value="P:phagosome-lysosome fusion"/>
    <property type="evidence" value="ECO:0007669"/>
    <property type="project" value="TreeGrafter"/>
</dbReference>
<dbReference type="GO" id="GO:0005770">
    <property type="term" value="C:late endosome"/>
    <property type="evidence" value="ECO:0007669"/>
    <property type="project" value="TreeGrafter"/>
</dbReference>
<feature type="region of interest" description="Disordered" evidence="6">
    <location>
        <begin position="743"/>
        <end position="770"/>
    </location>
</feature>
<comment type="caution">
    <text evidence="7">The sequence shown here is derived from an EMBL/GenBank/DDBJ whole genome shotgun (WGS) entry which is preliminary data.</text>
</comment>
<dbReference type="InterPro" id="IPR027417">
    <property type="entry name" value="P-loop_NTPase"/>
</dbReference>
<feature type="compositionally biased region" description="Polar residues" evidence="6">
    <location>
        <begin position="408"/>
        <end position="418"/>
    </location>
</feature>
<dbReference type="Pfam" id="PF00071">
    <property type="entry name" value="Ras"/>
    <property type="match status" value="1"/>
</dbReference>
<dbReference type="GO" id="GO:0008333">
    <property type="term" value="P:endosome to lysosome transport"/>
    <property type="evidence" value="ECO:0007669"/>
    <property type="project" value="TreeGrafter"/>
</dbReference>
<dbReference type="PROSITE" id="PS51419">
    <property type="entry name" value="RAB"/>
    <property type="match status" value="1"/>
</dbReference>
<proteinExistence type="inferred from homology"/>
<dbReference type="InterPro" id="IPR005225">
    <property type="entry name" value="Small_GTP-bd"/>
</dbReference>
<feature type="region of interest" description="Disordered" evidence="6">
    <location>
        <begin position="37"/>
        <end position="136"/>
    </location>
</feature>
<dbReference type="SUPFAM" id="SSF52540">
    <property type="entry name" value="P-loop containing nucleoside triphosphate hydrolases"/>
    <property type="match status" value="1"/>
</dbReference>
<sequence length="1046" mass="114470">MQNVEPQPTILTNVENLDLAKVGKATSSSHLNRISLTDATSKTDKIKRSECECVQSDPETRRKSKARSRLTSALRKLSGRKKSTINKDTSTESSIAGEPFCEILSAPETLASSGGEDIGDTNASTSPESKTKKKSKLAKRFLLSGLKKSKRNNKKSIEEDEEGDVVHGSQEETPTENVNEADLSDDNFKDHTKRKVTISDFERSSFRATTTEEIVLQASAETNVQTVSSSETDYLSPIEDKAQPNTDESGGDIKSGGEIKKTSATLAENITTAALAGKSQAATVQETPASRATTITTDERFVITQCTLDTPPSERAPTKPNRVASIAQSSTAAINPTSTITGAVRKNSPRTTPTSSISLGCEKHTGFGAVSIAAVVAGRRHRAKGGKSSGHQALNRLSSIKVNSSTGVAFTNNSNKGAPTTRTHKVKETETETELMHSSNDLQRGHRFPKPSAIALSPLSANNDIIADSKASESATTESLIHSNVISKLAASIPTTYQTTNDQTVITTAAKDSIEQNRTKPENFTVSIEAPSKGVESTSSLKANQKHIQFHLEYQSAFDEKSHQIKDTQQQQKPQPKRQQHQVLIAPLQLSEDDTVSSPQYFDSDELLSSNYQPPSSYSPPSKSTITSTKSEIQTSTHIRHPSSSKFIFPDPGVYNDIYTDNSEALLFVANESVTTANSSGADDFVSSAESVQPSDYSSNKIHSPNFSGHPLRSDFNREEQESHSPPLQATVRFAVGSEVRPQTSSFVGPLHDPSSYDSNPSSDSRSESSRRYIRYVSQPINFDENFELNQQAQAITSEYSVDSEYDSGDNQMPAFGDLTMEQDIEPTIMTSANTEKREHLYKILVIGELGTGKTSFIKRYVHQFFSQNYRATIGVDFALKVLHWDPNTTVRLQLWDIAGQERFGNMTRVYYKEAVGAFIVFDVTRSGTFDCVSKWKEDLDSKVQLPDGSPIPCILLANKCDQEKQGIVTSPEKMDEYVRENGFVGWYETSAKENINIDEAARALVNKILLNDKLISAADLADGEKFNLNSSMEQSTTESKSKCSC</sequence>
<dbReference type="InterPro" id="IPR001806">
    <property type="entry name" value="Small_GTPase"/>
</dbReference>
<evidence type="ECO:0000313" key="8">
    <source>
        <dbReference type="Proteomes" id="UP000606786"/>
    </source>
</evidence>
<dbReference type="CDD" id="cd04107">
    <property type="entry name" value="Rab32_Rab38"/>
    <property type="match status" value="1"/>
</dbReference>
<keyword evidence="8" id="KW-1185">Reference proteome</keyword>
<dbReference type="Proteomes" id="UP000606786">
    <property type="component" value="Unassembled WGS sequence"/>
</dbReference>
<organism evidence="7 8">
    <name type="scientific">Ceratitis capitata</name>
    <name type="common">Mediterranean fruit fly</name>
    <name type="synonym">Tephritis capitata</name>
    <dbReference type="NCBI Taxonomy" id="7213"/>
    <lineage>
        <taxon>Eukaryota</taxon>
        <taxon>Metazoa</taxon>
        <taxon>Ecdysozoa</taxon>
        <taxon>Arthropoda</taxon>
        <taxon>Hexapoda</taxon>
        <taxon>Insecta</taxon>
        <taxon>Pterygota</taxon>
        <taxon>Neoptera</taxon>
        <taxon>Endopterygota</taxon>
        <taxon>Diptera</taxon>
        <taxon>Brachycera</taxon>
        <taxon>Muscomorpha</taxon>
        <taxon>Tephritoidea</taxon>
        <taxon>Tephritidae</taxon>
        <taxon>Ceratitis</taxon>
        <taxon>Ceratitis</taxon>
    </lineage>
</organism>
<dbReference type="FunFam" id="3.40.50.300:FF:000222">
    <property type="entry name" value="RAB32, member RAS oncogene family"/>
    <property type="match status" value="1"/>
</dbReference>